<evidence type="ECO:0000256" key="1">
    <source>
        <dbReference type="PIRSR" id="PIRSR011396-1"/>
    </source>
</evidence>
<dbReference type="PIRSF" id="PIRSF011396">
    <property type="entry name" value="Trp_halogenase"/>
    <property type="match status" value="1"/>
</dbReference>
<comment type="caution">
    <text evidence="4">The sequence shown here is derived from an EMBL/GenBank/DDBJ whole genome shotgun (WGS) entry which is preliminary data.</text>
</comment>
<dbReference type="SUPFAM" id="SSF51905">
    <property type="entry name" value="FAD/NAD(P)-binding domain"/>
    <property type="match status" value="1"/>
</dbReference>
<dbReference type="InterPro" id="IPR050816">
    <property type="entry name" value="Flavin-dep_Halogenase_NPB"/>
</dbReference>
<dbReference type="GO" id="GO:0004497">
    <property type="term" value="F:monooxygenase activity"/>
    <property type="evidence" value="ECO:0007669"/>
    <property type="project" value="InterPro"/>
</dbReference>
<feature type="binding site" evidence="2">
    <location>
        <position position="354"/>
    </location>
    <ligand>
        <name>L-tryptophan</name>
        <dbReference type="ChEBI" id="CHEBI:57912"/>
    </ligand>
</feature>
<keyword evidence="3" id="KW-1133">Transmembrane helix</keyword>
<feature type="active site" evidence="1">
    <location>
        <position position="84"/>
    </location>
</feature>
<feature type="binding site" evidence="2">
    <location>
        <position position="358"/>
    </location>
    <ligand>
        <name>FAD</name>
        <dbReference type="ChEBI" id="CHEBI:57692"/>
    </ligand>
</feature>
<organism evidence="4 5">
    <name type="scientific">Solemya pervernicosa gill symbiont</name>
    <dbReference type="NCBI Taxonomy" id="642797"/>
    <lineage>
        <taxon>Bacteria</taxon>
        <taxon>Pseudomonadati</taxon>
        <taxon>Pseudomonadota</taxon>
        <taxon>Gammaproteobacteria</taxon>
        <taxon>sulfur-oxidizing symbionts</taxon>
    </lineage>
</organism>
<dbReference type="Proteomes" id="UP000191110">
    <property type="component" value="Unassembled WGS sequence"/>
</dbReference>
<feature type="transmembrane region" description="Helical" evidence="3">
    <location>
        <begin position="12"/>
        <end position="31"/>
    </location>
</feature>
<dbReference type="EMBL" id="MPRL01000044">
    <property type="protein sequence ID" value="OOZ39700.1"/>
    <property type="molecule type" value="Genomic_DNA"/>
</dbReference>
<keyword evidence="3" id="KW-0472">Membrane</keyword>
<dbReference type="InterPro" id="IPR036188">
    <property type="entry name" value="FAD/NAD-bd_sf"/>
</dbReference>
<keyword evidence="5" id="KW-1185">Reference proteome</keyword>
<dbReference type="InterPro" id="IPR033856">
    <property type="entry name" value="Trp_halogen"/>
</dbReference>
<accession>A0A1T2L3V7</accession>
<protein>
    <recommendedName>
        <fullName evidence="6">Tryptophan halogenase</fullName>
    </recommendedName>
</protein>
<sequence length="512" mass="58380">MIDMNERIDDITIVGGGAAGWLMALSLVTMLNKGESKVKVTLIESPNIPTIGVGEGTVTGFPRLLRQLGIKERDFLRRSDATYKCAGKFVGWSVDKQGNDRSFYNPFNNGGYINGFESSYYYHKFGPHGDAKSYVDNVLPTQMMVENALGPKEIGQGDYDSVMPYTYHLHAHAFSKQMAHIAQKRGVVHILDDFVDADLDEKGWITALNLKEKGKVPVKLVIDCTGFKGLILQQIMKEPYQEFGNHLLCDRAIPVPHPHRDIEKMRPCTTATAKSAGWIFDVPIYSRMGSGYVYSSQFKSEDEALHELLTHINDPELKDVTPQVIKMKVGRVRNTWVKNCIATGLAAGFVEPLEASAIYTIEMTARMLITYFPEKGITDPIINRFNQVMNRMYDEILNFIVMTYYTSNRPEPFWQAARNDIDIPPLLQENLELWKEFMPSAHDVEGKFLFDHWDYISLLNGQGYFEGVQFPTEKYLAKPDWVKYSQKMAETKRQLRRHLPSHYELLKHMHGG</sequence>
<feature type="binding site" evidence="2">
    <location>
        <position position="345"/>
    </location>
    <ligand>
        <name>FAD</name>
        <dbReference type="ChEBI" id="CHEBI:57692"/>
    </ligand>
</feature>
<dbReference type="AlphaFoldDB" id="A0A1T2L3V7"/>
<evidence type="ECO:0000256" key="3">
    <source>
        <dbReference type="SAM" id="Phobius"/>
    </source>
</evidence>
<keyword evidence="2" id="KW-0274">FAD</keyword>
<name>A0A1T2L3V7_9GAMM</name>
<feature type="binding site" evidence="2">
    <location>
        <position position="84"/>
    </location>
    <ligand>
        <name>7-chloro-L-tryptophan</name>
        <dbReference type="ChEBI" id="CHEBI:58713"/>
    </ligand>
</feature>
<gene>
    <name evidence="4" type="ORF">BOW53_10590</name>
</gene>
<keyword evidence="2" id="KW-0285">Flavoprotein</keyword>
<proteinExistence type="predicted"/>
<evidence type="ECO:0000256" key="2">
    <source>
        <dbReference type="PIRSR" id="PIRSR011396-2"/>
    </source>
</evidence>
<dbReference type="PANTHER" id="PTHR43747:SF4">
    <property type="entry name" value="FLAVIN-DEPENDENT TRYPTOPHAN HALOGENASE"/>
    <property type="match status" value="1"/>
</dbReference>
<evidence type="ECO:0000313" key="5">
    <source>
        <dbReference type="Proteomes" id="UP000191110"/>
    </source>
</evidence>
<feature type="binding site" evidence="2">
    <location>
        <begin position="16"/>
        <end position="19"/>
    </location>
    <ligand>
        <name>FAD</name>
        <dbReference type="ChEBI" id="CHEBI:57692"/>
    </ligand>
</feature>
<evidence type="ECO:0000313" key="4">
    <source>
        <dbReference type="EMBL" id="OOZ39700.1"/>
    </source>
</evidence>
<dbReference type="InterPro" id="IPR006905">
    <property type="entry name" value="Flavin_halogenase"/>
</dbReference>
<dbReference type="PANTHER" id="PTHR43747">
    <property type="entry name" value="FAD-BINDING PROTEIN"/>
    <property type="match status" value="1"/>
</dbReference>
<evidence type="ECO:0008006" key="6">
    <source>
        <dbReference type="Google" id="ProtNLM"/>
    </source>
</evidence>
<reference evidence="4 5" key="1">
    <citation type="submission" date="2016-11" db="EMBL/GenBank/DDBJ databases">
        <title>Mixed transmission modes and dynamic genome evolution in an obligate animal-bacterial symbiosis.</title>
        <authorList>
            <person name="Russell S.L."/>
            <person name="Corbett-Detig R.B."/>
            <person name="Cavanaugh C.M."/>
        </authorList>
    </citation>
    <scope>NUCLEOTIDE SEQUENCE [LARGE SCALE GENOMIC DNA]</scope>
    <source>
        <strain evidence="4">Sveles-Q1</strain>
    </source>
</reference>
<keyword evidence="3" id="KW-0812">Transmembrane</keyword>
<dbReference type="GO" id="GO:0000166">
    <property type="term" value="F:nucleotide binding"/>
    <property type="evidence" value="ECO:0007669"/>
    <property type="project" value="UniProtKB-KW"/>
</dbReference>
<dbReference type="Pfam" id="PF04820">
    <property type="entry name" value="Trp_halogenase"/>
    <property type="match status" value="1"/>
</dbReference>
<keyword evidence="2" id="KW-0547">Nucleotide-binding</keyword>
<dbReference type="Gene3D" id="3.50.50.60">
    <property type="entry name" value="FAD/NAD(P)-binding domain"/>
    <property type="match status" value="1"/>
</dbReference>